<dbReference type="Pfam" id="PF00266">
    <property type="entry name" value="Aminotran_5"/>
    <property type="match status" value="1"/>
</dbReference>
<keyword evidence="7" id="KW-0408">Iron</keyword>
<comment type="catalytic activity">
    <reaction evidence="9">
        <text>(sulfur carrier)-H + L-cysteine = (sulfur carrier)-SH + L-alanine</text>
        <dbReference type="Rhea" id="RHEA:43892"/>
        <dbReference type="Rhea" id="RHEA-COMP:14737"/>
        <dbReference type="Rhea" id="RHEA-COMP:14739"/>
        <dbReference type="ChEBI" id="CHEBI:29917"/>
        <dbReference type="ChEBI" id="CHEBI:35235"/>
        <dbReference type="ChEBI" id="CHEBI:57972"/>
        <dbReference type="ChEBI" id="CHEBI:64428"/>
        <dbReference type="EC" id="2.8.1.7"/>
    </reaction>
</comment>
<keyword evidence="5" id="KW-0479">Metal-binding</keyword>
<dbReference type="RefSeq" id="WP_202635985.1">
    <property type="nucleotide sequence ID" value="NZ_CP010554.1"/>
</dbReference>
<dbReference type="Gene3D" id="1.10.260.50">
    <property type="match status" value="1"/>
</dbReference>
<dbReference type="PIRSF" id="PIRSF005572">
    <property type="entry name" value="NifS"/>
    <property type="match status" value="1"/>
</dbReference>
<dbReference type="STRING" id="1565605.PG1C_03115"/>
<dbReference type="AlphaFoldDB" id="A0A0C5J7V9"/>
<dbReference type="PATRIC" id="fig|1565605.3.peg.655"/>
<gene>
    <name evidence="12" type="ORF">PG1C_03115</name>
</gene>
<sequence>MFAPVYFDYNATTPLDSRVLEAMLPYLTQQYGNASSRHEYGRAARRAIDEARQRVAHAVGAHPTEVVFTSGGSEANNLFIKGAAALLPKGTVAISAIEHPCVREPARQLVRTGWRLREIAVDAECRVTSADFFAALAEKPAGGATLVSVMLANNETGAIQNVVQMAAQLAAQTKSTSALFHTDAVQAFGRVPVDFRALNVAGVHAMTVSAHKIGGPKGAGALVLDKRLELQPFIAGGGHEHGLRSGTENVAAIVGFGLAAELAVAHQQTQATTLRALRAELEAGLSTLGAHVFAAQTDRLPNTSYFALADVDGETLVGRLDRAGFAVAAGAACSSANPAPSHVLLAMGIQPALARGAVRVSLGAGTTQQQIHDFLSVLKTTLGQLKALVAEA</sequence>
<comment type="cofactor">
    <cofactor evidence="1 10">
        <name>pyridoxal 5'-phosphate</name>
        <dbReference type="ChEBI" id="CHEBI:597326"/>
    </cofactor>
</comment>
<evidence type="ECO:0000256" key="1">
    <source>
        <dbReference type="ARBA" id="ARBA00001933"/>
    </source>
</evidence>
<dbReference type="PANTHER" id="PTHR11601:SF34">
    <property type="entry name" value="CYSTEINE DESULFURASE"/>
    <property type="match status" value="1"/>
</dbReference>
<evidence type="ECO:0000256" key="6">
    <source>
        <dbReference type="ARBA" id="ARBA00022898"/>
    </source>
</evidence>
<proteinExistence type="inferred from homology"/>
<dbReference type="InterPro" id="IPR015421">
    <property type="entry name" value="PyrdxlP-dep_Trfase_major"/>
</dbReference>
<evidence type="ECO:0000256" key="7">
    <source>
        <dbReference type="ARBA" id="ARBA00023004"/>
    </source>
</evidence>
<dbReference type="KEGG" id="rbu:PG1C_03115"/>
<accession>A0A0C5J7V9</accession>
<evidence type="ECO:0000256" key="5">
    <source>
        <dbReference type="ARBA" id="ARBA00022723"/>
    </source>
</evidence>
<dbReference type="InterPro" id="IPR000192">
    <property type="entry name" value="Aminotrans_V_dom"/>
</dbReference>
<dbReference type="InterPro" id="IPR020578">
    <property type="entry name" value="Aminotrans_V_PyrdxlP_BS"/>
</dbReference>
<evidence type="ECO:0000256" key="8">
    <source>
        <dbReference type="ARBA" id="ARBA00023014"/>
    </source>
</evidence>
<dbReference type="GO" id="GO:0051536">
    <property type="term" value="F:iron-sulfur cluster binding"/>
    <property type="evidence" value="ECO:0007669"/>
    <property type="project" value="UniProtKB-KW"/>
</dbReference>
<dbReference type="InterPro" id="IPR016454">
    <property type="entry name" value="Cysteine_dSase"/>
</dbReference>
<evidence type="ECO:0000256" key="10">
    <source>
        <dbReference type="RuleBase" id="RU004504"/>
    </source>
</evidence>
<dbReference type="Proteomes" id="UP000061603">
    <property type="component" value="Chromosome"/>
</dbReference>
<evidence type="ECO:0000256" key="2">
    <source>
        <dbReference type="ARBA" id="ARBA00006490"/>
    </source>
</evidence>
<evidence type="ECO:0000256" key="4">
    <source>
        <dbReference type="ARBA" id="ARBA00022679"/>
    </source>
</evidence>
<feature type="domain" description="Aminotransferase class V" evidence="11">
    <location>
        <begin position="5"/>
        <end position="373"/>
    </location>
</feature>
<dbReference type="PROSITE" id="PS00595">
    <property type="entry name" value="AA_TRANSFER_CLASS_5"/>
    <property type="match status" value="1"/>
</dbReference>
<dbReference type="InterPro" id="IPR015424">
    <property type="entry name" value="PyrdxlP-dep_Trfase"/>
</dbReference>
<evidence type="ECO:0000256" key="3">
    <source>
        <dbReference type="ARBA" id="ARBA00012239"/>
    </source>
</evidence>
<dbReference type="GO" id="GO:0031071">
    <property type="term" value="F:cysteine desulfurase activity"/>
    <property type="evidence" value="ECO:0007669"/>
    <property type="project" value="UniProtKB-EC"/>
</dbReference>
<evidence type="ECO:0000256" key="9">
    <source>
        <dbReference type="ARBA" id="ARBA00050776"/>
    </source>
</evidence>
<evidence type="ECO:0000259" key="11">
    <source>
        <dbReference type="Pfam" id="PF00266"/>
    </source>
</evidence>
<dbReference type="EC" id="2.8.1.7" evidence="3"/>
<dbReference type="PANTHER" id="PTHR11601">
    <property type="entry name" value="CYSTEINE DESULFURYLASE FAMILY MEMBER"/>
    <property type="match status" value="1"/>
</dbReference>
<organism evidence="12 13">
    <name type="scientific">Rugosibacter aromaticivorans</name>
    <dbReference type="NCBI Taxonomy" id="1565605"/>
    <lineage>
        <taxon>Bacteria</taxon>
        <taxon>Pseudomonadati</taxon>
        <taxon>Pseudomonadota</taxon>
        <taxon>Betaproteobacteria</taxon>
        <taxon>Nitrosomonadales</taxon>
        <taxon>Sterolibacteriaceae</taxon>
        <taxon>Rugosibacter</taxon>
    </lineage>
</organism>
<keyword evidence="8" id="KW-0411">Iron-sulfur</keyword>
<dbReference type="Gene3D" id="3.40.640.10">
    <property type="entry name" value="Type I PLP-dependent aspartate aminotransferase-like (Major domain)"/>
    <property type="match status" value="1"/>
</dbReference>
<comment type="similarity">
    <text evidence="2">Belongs to the class-V pyridoxal-phosphate-dependent aminotransferase family. NifS/IscS subfamily.</text>
</comment>
<dbReference type="SUPFAM" id="SSF53383">
    <property type="entry name" value="PLP-dependent transferases"/>
    <property type="match status" value="1"/>
</dbReference>
<dbReference type="EMBL" id="CP010554">
    <property type="protein sequence ID" value="AJP47724.1"/>
    <property type="molecule type" value="Genomic_DNA"/>
</dbReference>
<keyword evidence="13" id="KW-1185">Reference proteome</keyword>
<evidence type="ECO:0000313" key="12">
    <source>
        <dbReference type="EMBL" id="AJP47724.1"/>
    </source>
</evidence>
<dbReference type="Gene3D" id="3.90.1150.10">
    <property type="entry name" value="Aspartate Aminotransferase, domain 1"/>
    <property type="match status" value="1"/>
</dbReference>
<protein>
    <recommendedName>
        <fullName evidence="3">cysteine desulfurase</fullName>
        <ecNumber evidence="3">2.8.1.7</ecNumber>
    </recommendedName>
</protein>
<keyword evidence="4" id="KW-0808">Transferase</keyword>
<name>A0A0C5J7V9_9PROT</name>
<keyword evidence="6" id="KW-0663">Pyridoxal phosphate</keyword>
<reference evidence="12 13" key="1">
    <citation type="journal article" date="2015" name="Genome Announc.">
        <title>Complete Genome Sequence of a Novel Bacterium within the Family Rhodocyclaceae That Degrades Polycyclic Aromatic Hydrocarbons.</title>
        <authorList>
            <person name="Singleton D.R."/>
            <person name="Dickey A.N."/>
            <person name="Scholl E.H."/>
            <person name="Wright F.A."/>
            <person name="Aitken M.D."/>
        </authorList>
    </citation>
    <scope>NUCLEOTIDE SEQUENCE [LARGE SCALE GENOMIC DNA]</scope>
    <source>
        <strain evidence="13">PG1-Ca6</strain>
    </source>
</reference>
<dbReference type="InterPro" id="IPR015422">
    <property type="entry name" value="PyrdxlP-dep_Trfase_small"/>
</dbReference>
<evidence type="ECO:0000313" key="13">
    <source>
        <dbReference type="Proteomes" id="UP000061603"/>
    </source>
</evidence>
<dbReference type="GO" id="GO:0046872">
    <property type="term" value="F:metal ion binding"/>
    <property type="evidence" value="ECO:0007669"/>
    <property type="project" value="UniProtKB-KW"/>
</dbReference>
<dbReference type="HOGENOM" id="CLU_003433_0_0_4"/>